<protein>
    <recommendedName>
        <fullName evidence="1">HNH nuclease domain-containing protein</fullName>
    </recommendedName>
</protein>
<dbReference type="Pfam" id="PF13391">
    <property type="entry name" value="HNH_2"/>
    <property type="match status" value="1"/>
</dbReference>
<accession>A0AA39XHS5</accession>
<sequence length="359" mass="40340">MDWDDPLRHLAPISGHPAKKSKVLSSELSAISDQELASLKVNVKLDRFGLASARHNRAACILGSFFQFLEDDGRKILAAEILAWIDTEDNLFELANHLVAAILLPFKASGGKTPPPISRPSIFAKEDDEIEQTVAFIEPSRRDQIKLKRQCLRREGYQCIYTGHFDRRSVKNQEVTLPQKAKCGATECAHIIPFALGNFNEKDSLEAENKALIWWTLYRYFPVLQGKIDTASINQLGNVVTLHTDVHDAFGDFQLTFWPQENVSHSYEITIMVPQFCMESKSGFSIIHLEQHDADIPMPDPEYFKVHHIISQILEVSGLGCEIDELLEAAAEAAENLYPNGSGDLGMLVSQKMLIHTWV</sequence>
<evidence type="ECO:0000313" key="3">
    <source>
        <dbReference type="Proteomes" id="UP001175000"/>
    </source>
</evidence>
<organism evidence="2 3">
    <name type="scientific">Immersiella caudata</name>
    <dbReference type="NCBI Taxonomy" id="314043"/>
    <lineage>
        <taxon>Eukaryota</taxon>
        <taxon>Fungi</taxon>
        <taxon>Dikarya</taxon>
        <taxon>Ascomycota</taxon>
        <taxon>Pezizomycotina</taxon>
        <taxon>Sordariomycetes</taxon>
        <taxon>Sordariomycetidae</taxon>
        <taxon>Sordariales</taxon>
        <taxon>Lasiosphaeriaceae</taxon>
        <taxon>Immersiella</taxon>
    </lineage>
</organism>
<feature type="domain" description="HNH nuclease" evidence="1">
    <location>
        <begin position="184"/>
        <end position="257"/>
    </location>
</feature>
<name>A0AA39XHS5_9PEZI</name>
<dbReference type="EMBL" id="JAULSU010000001">
    <property type="protein sequence ID" value="KAK0633881.1"/>
    <property type="molecule type" value="Genomic_DNA"/>
</dbReference>
<keyword evidence="3" id="KW-1185">Reference proteome</keyword>
<dbReference type="Proteomes" id="UP001175000">
    <property type="component" value="Unassembled WGS sequence"/>
</dbReference>
<evidence type="ECO:0000259" key="1">
    <source>
        <dbReference type="Pfam" id="PF13391"/>
    </source>
</evidence>
<proteinExistence type="predicted"/>
<dbReference type="AlphaFoldDB" id="A0AA39XHS5"/>
<evidence type="ECO:0000313" key="2">
    <source>
        <dbReference type="EMBL" id="KAK0633881.1"/>
    </source>
</evidence>
<gene>
    <name evidence="2" type="ORF">B0T14DRAFT_507972</name>
</gene>
<reference evidence="2" key="1">
    <citation type="submission" date="2023-06" db="EMBL/GenBank/DDBJ databases">
        <title>Genome-scale phylogeny and comparative genomics of the fungal order Sordariales.</title>
        <authorList>
            <consortium name="Lawrence Berkeley National Laboratory"/>
            <person name="Hensen N."/>
            <person name="Bonometti L."/>
            <person name="Westerberg I."/>
            <person name="Brannstrom I.O."/>
            <person name="Guillou S."/>
            <person name="Cros-Aarteil S."/>
            <person name="Calhoun S."/>
            <person name="Haridas S."/>
            <person name="Kuo A."/>
            <person name="Mondo S."/>
            <person name="Pangilinan J."/>
            <person name="Riley R."/>
            <person name="Labutti K."/>
            <person name="Andreopoulos B."/>
            <person name="Lipzen A."/>
            <person name="Chen C."/>
            <person name="Yanf M."/>
            <person name="Daum C."/>
            <person name="Ng V."/>
            <person name="Clum A."/>
            <person name="Steindorff A."/>
            <person name="Ohm R."/>
            <person name="Martin F."/>
            <person name="Silar P."/>
            <person name="Natvig D."/>
            <person name="Lalanne C."/>
            <person name="Gautier V."/>
            <person name="Ament-Velasquez S.L."/>
            <person name="Kruys A."/>
            <person name="Hutchinson M.I."/>
            <person name="Powell A.J."/>
            <person name="Barry K."/>
            <person name="Miller A.N."/>
            <person name="Grigoriev I.V."/>
            <person name="Debuchy R."/>
            <person name="Gladieux P."/>
            <person name="Thoren M.H."/>
            <person name="Johannesson H."/>
        </authorList>
    </citation>
    <scope>NUCLEOTIDE SEQUENCE</scope>
    <source>
        <strain evidence="2">CBS 606.72</strain>
    </source>
</reference>
<dbReference type="InterPro" id="IPR003615">
    <property type="entry name" value="HNH_nuc"/>
</dbReference>
<comment type="caution">
    <text evidence="2">The sequence shown here is derived from an EMBL/GenBank/DDBJ whole genome shotgun (WGS) entry which is preliminary data.</text>
</comment>